<sequence>MSDGNAAADEPADNSPVRVWANDEVDECEESGPSDDEEALAENAKEDDRETDGSFDSDLSAEDIVTLVMDFAVNFGLAWTQVEHLMKLVSFLMKRKDLPDTKFLFKKFAGVSTDSMGFHFYCPNCICLLGECDGDLKKRKEFNATCTQCQQLYSGDTLTAQGSFFVTLPMGQQISSILSSQDTSRSLKNSLNALAHRSHAASMTDFTDGSLYLHQRKELGLGAMDITLTINSDGSPVFNSSKFSIWPVQTTINELPPGLRLKNVTVATLWYGQCHPDMTLVLEAFTKQMDSLTRSGIEWTCDGETFQSKVYCFAAVADAPARALMQNTVQYNGYFGCGWCLHPGKCIEGTVKYPISAEAPPDRTKEGMMQDMAEVHRTGVNVRGVKGPSPLINLVGFDIVWGFTPDYMHGVLLGVTRQFMELWMSGVGAPYYIGSPQLIRMVDERLCAIKPPQCITRLPRSVELRKFWKASEWQQWLLYYSLVCVHRILPGKYHKHFSLLVKAVYLLLGDTVSAKDIRDSTECLVQFVIQVQVLYSKKEMTSNVHLLLHLAKSVTMQGPLWAHSCFVFEAGLGKIKKLVTSAKGVPHQVMSRVLMASKVGAHNAAASEQVKNFLCSDLCNKEESLALLGKPRAVSESIHRIIEAQVPHQITGPVEEYDRVRISGRMFHSEQYQRPQKTNCTAVRLRDNMHAKIQHIVSVSCSDRKRIYFVSNSYVSSLCFGTTHISCVQKWVAQNVVEVDRQAAPCLWIDWNERQFFCNLANRFP</sequence>
<evidence type="ECO:0000313" key="2">
    <source>
        <dbReference type="EMBL" id="KAH8031881.1"/>
    </source>
</evidence>
<feature type="region of interest" description="Disordered" evidence="1">
    <location>
        <begin position="1"/>
        <end position="56"/>
    </location>
</feature>
<evidence type="ECO:0000256" key="1">
    <source>
        <dbReference type="SAM" id="MobiDB-lite"/>
    </source>
</evidence>
<dbReference type="PANTHER" id="PTHR46579:SF1">
    <property type="entry name" value="F5_8 TYPE C DOMAIN-CONTAINING PROTEIN"/>
    <property type="match status" value="1"/>
</dbReference>
<keyword evidence="3" id="KW-1185">Reference proteome</keyword>
<feature type="compositionally biased region" description="Basic and acidic residues" evidence="1">
    <location>
        <begin position="43"/>
        <end position="52"/>
    </location>
</feature>
<evidence type="ECO:0008006" key="4">
    <source>
        <dbReference type="Google" id="ProtNLM"/>
    </source>
</evidence>
<dbReference type="AlphaFoldDB" id="A0A9J6EC75"/>
<dbReference type="PANTHER" id="PTHR46579">
    <property type="entry name" value="F5/8 TYPE C DOMAIN-CONTAINING PROTEIN-RELATED"/>
    <property type="match status" value="1"/>
</dbReference>
<proteinExistence type="predicted"/>
<dbReference type="EMBL" id="JABSTU010000005">
    <property type="protein sequence ID" value="KAH8031881.1"/>
    <property type="molecule type" value="Genomic_DNA"/>
</dbReference>
<feature type="compositionally biased region" description="Acidic residues" evidence="1">
    <location>
        <begin position="23"/>
        <end position="40"/>
    </location>
</feature>
<dbReference type="Proteomes" id="UP000821866">
    <property type="component" value="Chromosome 3"/>
</dbReference>
<accession>A0A9J6EC75</accession>
<reference evidence="2" key="1">
    <citation type="journal article" date="2020" name="Cell">
        <title>Large-Scale Comparative Analyses of Tick Genomes Elucidate Their Genetic Diversity and Vector Capacities.</title>
        <authorList>
            <consortium name="Tick Genome and Microbiome Consortium (TIGMIC)"/>
            <person name="Jia N."/>
            <person name="Wang J."/>
            <person name="Shi W."/>
            <person name="Du L."/>
            <person name="Sun Y."/>
            <person name="Zhan W."/>
            <person name="Jiang J.F."/>
            <person name="Wang Q."/>
            <person name="Zhang B."/>
            <person name="Ji P."/>
            <person name="Bell-Sakyi L."/>
            <person name="Cui X.M."/>
            <person name="Yuan T.T."/>
            <person name="Jiang B.G."/>
            <person name="Yang W.F."/>
            <person name="Lam T.T."/>
            <person name="Chang Q.C."/>
            <person name="Ding S.J."/>
            <person name="Wang X.J."/>
            <person name="Zhu J.G."/>
            <person name="Ruan X.D."/>
            <person name="Zhao L."/>
            <person name="Wei J.T."/>
            <person name="Ye R.Z."/>
            <person name="Que T.C."/>
            <person name="Du C.H."/>
            <person name="Zhou Y.H."/>
            <person name="Cheng J.X."/>
            <person name="Dai P.F."/>
            <person name="Guo W.B."/>
            <person name="Han X.H."/>
            <person name="Huang E.J."/>
            <person name="Li L.F."/>
            <person name="Wei W."/>
            <person name="Gao Y.C."/>
            <person name="Liu J.Z."/>
            <person name="Shao H.Z."/>
            <person name="Wang X."/>
            <person name="Wang C.C."/>
            <person name="Yang T.C."/>
            <person name="Huo Q.B."/>
            <person name="Li W."/>
            <person name="Chen H.Y."/>
            <person name="Chen S.E."/>
            <person name="Zhou L.G."/>
            <person name="Ni X.B."/>
            <person name="Tian J.H."/>
            <person name="Sheng Y."/>
            <person name="Liu T."/>
            <person name="Pan Y.S."/>
            <person name="Xia L.Y."/>
            <person name="Li J."/>
            <person name="Zhao F."/>
            <person name="Cao W.C."/>
        </authorList>
    </citation>
    <scope>NUCLEOTIDE SEQUENCE</scope>
    <source>
        <strain evidence="2">Rmic-2018</strain>
    </source>
</reference>
<evidence type="ECO:0000313" key="3">
    <source>
        <dbReference type="Proteomes" id="UP000821866"/>
    </source>
</evidence>
<dbReference type="VEuPathDB" id="VectorBase:LOC119163069"/>
<reference evidence="2" key="2">
    <citation type="submission" date="2021-09" db="EMBL/GenBank/DDBJ databases">
        <authorList>
            <person name="Jia N."/>
            <person name="Wang J."/>
            <person name="Shi W."/>
            <person name="Du L."/>
            <person name="Sun Y."/>
            <person name="Zhan W."/>
            <person name="Jiang J."/>
            <person name="Wang Q."/>
            <person name="Zhang B."/>
            <person name="Ji P."/>
            <person name="Sakyi L.B."/>
            <person name="Cui X."/>
            <person name="Yuan T."/>
            <person name="Jiang B."/>
            <person name="Yang W."/>
            <person name="Lam T.T.-Y."/>
            <person name="Chang Q."/>
            <person name="Ding S."/>
            <person name="Wang X."/>
            <person name="Zhu J."/>
            <person name="Ruan X."/>
            <person name="Zhao L."/>
            <person name="Wei J."/>
            <person name="Que T."/>
            <person name="Du C."/>
            <person name="Cheng J."/>
            <person name="Dai P."/>
            <person name="Han X."/>
            <person name="Huang E."/>
            <person name="Gao Y."/>
            <person name="Liu J."/>
            <person name="Shao H."/>
            <person name="Ye R."/>
            <person name="Li L."/>
            <person name="Wei W."/>
            <person name="Wang X."/>
            <person name="Wang C."/>
            <person name="Huo Q."/>
            <person name="Li W."/>
            <person name="Guo W."/>
            <person name="Chen H."/>
            <person name="Chen S."/>
            <person name="Zhou L."/>
            <person name="Zhou L."/>
            <person name="Ni X."/>
            <person name="Tian J."/>
            <person name="Zhou Y."/>
            <person name="Sheng Y."/>
            <person name="Liu T."/>
            <person name="Pan Y."/>
            <person name="Xia L."/>
            <person name="Li J."/>
            <person name="Zhao F."/>
            <person name="Cao W."/>
        </authorList>
    </citation>
    <scope>NUCLEOTIDE SEQUENCE</scope>
    <source>
        <strain evidence="2">Rmic-2018</strain>
        <tissue evidence="2">Larvae</tissue>
    </source>
</reference>
<name>A0A9J6EC75_RHIMP</name>
<comment type="caution">
    <text evidence="2">The sequence shown here is derived from an EMBL/GenBank/DDBJ whole genome shotgun (WGS) entry which is preliminary data.</text>
</comment>
<gene>
    <name evidence="2" type="ORF">HPB51_021070</name>
</gene>
<protein>
    <recommendedName>
        <fullName evidence="4">Cr1-8 nvi</fullName>
    </recommendedName>
</protein>
<organism evidence="2 3">
    <name type="scientific">Rhipicephalus microplus</name>
    <name type="common">Cattle tick</name>
    <name type="synonym">Boophilus microplus</name>
    <dbReference type="NCBI Taxonomy" id="6941"/>
    <lineage>
        <taxon>Eukaryota</taxon>
        <taxon>Metazoa</taxon>
        <taxon>Ecdysozoa</taxon>
        <taxon>Arthropoda</taxon>
        <taxon>Chelicerata</taxon>
        <taxon>Arachnida</taxon>
        <taxon>Acari</taxon>
        <taxon>Parasitiformes</taxon>
        <taxon>Ixodida</taxon>
        <taxon>Ixodoidea</taxon>
        <taxon>Ixodidae</taxon>
        <taxon>Rhipicephalinae</taxon>
        <taxon>Rhipicephalus</taxon>
        <taxon>Boophilus</taxon>
    </lineage>
</organism>